<evidence type="ECO:0000313" key="1">
    <source>
        <dbReference type="EMBL" id="OGM70967.1"/>
    </source>
</evidence>
<dbReference type="InterPro" id="IPR021928">
    <property type="entry name" value="DUF3541"/>
</dbReference>
<comment type="caution">
    <text evidence="1">The sequence shown here is derived from an EMBL/GenBank/DDBJ whole genome shotgun (WGS) entry which is preliminary data.</text>
</comment>
<gene>
    <name evidence="1" type="ORF">A2975_01700</name>
</gene>
<reference evidence="1 2" key="1">
    <citation type="journal article" date="2016" name="Nat. Commun.">
        <title>Thousands of microbial genomes shed light on interconnected biogeochemical processes in an aquifer system.</title>
        <authorList>
            <person name="Anantharaman K."/>
            <person name="Brown C.T."/>
            <person name="Hug L.A."/>
            <person name="Sharon I."/>
            <person name="Castelle C.J."/>
            <person name="Probst A.J."/>
            <person name="Thomas B.C."/>
            <person name="Singh A."/>
            <person name="Wilkins M.J."/>
            <person name="Karaoz U."/>
            <person name="Brodie E.L."/>
            <person name="Williams K.H."/>
            <person name="Hubbard S.S."/>
            <person name="Banfield J.F."/>
        </authorList>
    </citation>
    <scope>NUCLEOTIDE SEQUENCE [LARGE SCALE GENOMIC DNA]</scope>
</reference>
<organism evidence="1 2">
    <name type="scientific">Candidatus Woesebacteria bacterium RIFCSPLOWO2_01_FULL_44_14</name>
    <dbReference type="NCBI Taxonomy" id="1802525"/>
    <lineage>
        <taxon>Bacteria</taxon>
        <taxon>Candidatus Woeseibacteriota</taxon>
    </lineage>
</organism>
<name>A0A1F8C3V5_9BACT</name>
<dbReference type="AlphaFoldDB" id="A0A1F8C3V5"/>
<dbReference type="STRING" id="1802525.A2975_01700"/>
<proteinExistence type="predicted"/>
<dbReference type="EMBL" id="MGHL01000001">
    <property type="protein sequence ID" value="OGM70967.1"/>
    <property type="molecule type" value="Genomic_DNA"/>
</dbReference>
<evidence type="ECO:0000313" key="2">
    <source>
        <dbReference type="Proteomes" id="UP000178429"/>
    </source>
</evidence>
<protein>
    <submittedName>
        <fullName evidence="1">Uncharacterized protein</fullName>
    </submittedName>
</protein>
<sequence length="346" mass="41385">MDNYQKIAAKIISTYETNLFAFREKYQYHWAARLYRITKSDRYLHPIYMDFQKRTLRWARKISHWKVLLPAGKIGRKMLDSFDPTTPKDKEKYELYKKRPEVLFFLKLNHYLFLTKVYGLDKLDGFNKYYLKAIRKLKNQNFEKILLDEKLIRANPSIVANNASYLSYLGITKLERQLAEVYKRIWLDFSPQSKSDWQNKVYALTHLIIPATHFYQRFVTRGQFNWILKYFEKNFDQIVENTNPDVIAEVGLCFKLCQHQESEVFEKARGIIAENFDAKRGYIPREDNPEGLEKAEHRNAIATLLLSDYQKFFPGPDLYEYMINGKRELFVPKKVEWFGIPEEDMV</sequence>
<dbReference type="Pfam" id="PF12060">
    <property type="entry name" value="DUF3541"/>
    <property type="match status" value="1"/>
</dbReference>
<accession>A0A1F8C3V5</accession>
<dbReference type="Proteomes" id="UP000178429">
    <property type="component" value="Unassembled WGS sequence"/>
</dbReference>